<protein>
    <recommendedName>
        <fullName evidence="3">ATP-binding protein</fullName>
    </recommendedName>
</protein>
<evidence type="ECO:0008006" key="3">
    <source>
        <dbReference type="Google" id="ProtNLM"/>
    </source>
</evidence>
<name>A0A2G1DQX7_AGGAC</name>
<dbReference type="EMBL" id="PCGW01000007">
    <property type="protein sequence ID" value="PHO20840.1"/>
    <property type="molecule type" value="Genomic_DNA"/>
</dbReference>
<dbReference type="RefSeq" id="WP_016024022.1">
    <property type="nucleotide sequence ID" value="NZ_JABJYK010000021.1"/>
</dbReference>
<comment type="caution">
    <text evidence="1">The sequence shown here is derived from an EMBL/GenBank/DDBJ whole genome shotgun (WGS) entry which is preliminary data.</text>
</comment>
<gene>
    <name evidence="1" type="ORF">CQR80_04960</name>
</gene>
<keyword evidence="2" id="KW-1185">Reference proteome</keyword>
<dbReference type="Proteomes" id="UP000226080">
    <property type="component" value="Unassembled WGS sequence"/>
</dbReference>
<dbReference type="Pfam" id="PF13479">
    <property type="entry name" value="AAA_24"/>
    <property type="match status" value="1"/>
</dbReference>
<proteinExistence type="predicted"/>
<accession>A0A2G1DQX7</accession>
<sequence>MALKIISSAQPIKVKNIIVCLYAPPGAGKTSTAFTASRPLLLDFDHGSYRSQFRKDTVQVDSWSDVTNITEDDLATYDTIIVDTVGRALDILTADIVRRNVKGTTRGGGELTQQGYGALKHAFSSWLTQLRSFGKDVVLLSHMTEQQQKDEFVERLDIQGSSKTEIYKVADLMGRLRFDDTNKRVLDFNPSSTGFGKNPVQFDAIPVPNFKAEPKFLDGVINRVKDGLNKQSAEAVQSQKELDDIHAKFSELMTIEQFNSAIDPNMSNLHKKLLLDYARKSGFKFNAETKEFEEIES</sequence>
<evidence type="ECO:0000313" key="2">
    <source>
        <dbReference type="Proteomes" id="UP000226080"/>
    </source>
</evidence>
<reference evidence="1 2" key="1">
    <citation type="submission" date="2017-10" db="EMBL/GenBank/DDBJ databases">
        <title>Draft genome sequences of Aggregatibacter actinomycetemcomitans strains 310a and 310b.</title>
        <authorList>
            <person name="May A.C."/>
            <person name="Ohta H."/>
            <person name="Maeda H."/>
            <person name="Kokeguchi S."/>
            <person name="Cugini C."/>
        </authorList>
    </citation>
    <scope>NUCLEOTIDE SEQUENCE [LARGE SCALE GENOMIC DNA]</scope>
    <source>
        <strain evidence="1 2">310b</strain>
    </source>
</reference>
<organism evidence="1 2">
    <name type="scientific">Aggregatibacter actinomycetemcomitans</name>
    <name type="common">Actinobacillus actinomycetemcomitans</name>
    <name type="synonym">Haemophilus actinomycetemcomitans</name>
    <dbReference type="NCBI Taxonomy" id="714"/>
    <lineage>
        <taxon>Bacteria</taxon>
        <taxon>Pseudomonadati</taxon>
        <taxon>Pseudomonadota</taxon>
        <taxon>Gammaproteobacteria</taxon>
        <taxon>Pasteurellales</taxon>
        <taxon>Pasteurellaceae</taxon>
        <taxon>Aggregatibacter</taxon>
    </lineage>
</organism>
<evidence type="ECO:0000313" key="1">
    <source>
        <dbReference type="EMBL" id="PHO20840.1"/>
    </source>
</evidence>